<evidence type="ECO:0008006" key="5">
    <source>
        <dbReference type="Google" id="ProtNLM"/>
    </source>
</evidence>
<name>A0ABY7ZHY5_9ACTN</name>
<proteinExistence type="predicted"/>
<dbReference type="EMBL" id="CP118615">
    <property type="protein sequence ID" value="WDZ82483.1"/>
    <property type="molecule type" value="Genomic_DNA"/>
</dbReference>
<keyword evidence="2" id="KW-0472">Membrane</keyword>
<feature type="region of interest" description="Disordered" evidence="1">
    <location>
        <begin position="196"/>
        <end position="222"/>
    </location>
</feature>
<protein>
    <recommendedName>
        <fullName evidence="5">DUF4439 domain-containing protein</fullName>
    </recommendedName>
</protein>
<evidence type="ECO:0000256" key="2">
    <source>
        <dbReference type="SAM" id="Phobius"/>
    </source>
</evidence>
<sequence length="222" mass="23050">MSRRTGKPSYVHPRPKPGGGRTALVLTVVLVLVAGVGGGLVGWAVGRPDATERAVAQLRAEEARRDAEQIRTLTDQARLTGEQLSPIIAELDAALEAGRPAPADRVAAWQRTLADAKQRHADSPSGSTGTNVARGGFRTAVEGFTVAVDTYAAAGGLAAGPRGTLYALVERQHAAATTTWSMAAAQLDQLNVDAGHGHQHVHLDGGHGDGFAPDQEPEGHAD</sequence>
<organism evidence="3 4">
    <name type="scientific">Micromonospora cathayae</name>
    <dbReference type="NCBI Taxonomy" id="3028804"/>
    <lineage>
        <taxon>Bacteria</taxon>
        <taxon>Bacillati</taxon>
        <taxon>Actinomycetota</taxon>
        <taxon>Actinomycetes</taxon>
        <taxon>Micromonosporales</taxon>
        <taxon>Micromonosporaceae</taxon>
        <taxon>Micromonospora</taxon>
    </lineage>
</organism>
<keyword evidence="4" id="KW-1185">Reference proteome</keyword>
<evidence type="ECO:0000313" key="3">
    <source>
        <dbReference type="EMBL" id="WDZ82483.1"/>
    </source>
</evidence>
<evidence type="ECO:0000256" key="1">
    <source>
        <dbReference type="SAM" id="MobiDB-lite"/>
    </source>
</evidence>
<reference evidence="3 4" key="1">
    <citation type="submission" date="2023-02" db="EMBL/GenBank/DDBJ databases">
        <authorList>
            <person name="Mo P."/>
        </authorList>
    </citation>
    <scope>NUCLEOTIDE SEQUENCE [LARGE SCALE GENOMIC DNA]</scope>
    <source>
        <strain evidence="3 4">HUAS 3</strain>
    </source>
</reference>
<keyword evidence="2" id="KW-0812">Transmembrane</keyword>
<accession>A0ABY7ZHY5</accession>
<evidence type="ECO:0000313" key="4">
    <source>
        <dbReference type="Proteomes" id="UP001219605"/>
    </source>
</evidence>
<dbReference type="Proteomes" id="UP001219605">
    <property type="component" value="Chromosome"/>
</dbReference>
<dbReference type="RefSeq" id="WP_275028729.1">
    <property type="nucleotide sequence ID" value="NZ_CP118615.1"/>
</dbReference>
<keyword evidence="2" id="KW-1133">Transmembrane helix</keyword>
<gene>
    <name evidence="3" type="ORF">PVK37_18555</name>
</gene>
<feature type="transmembrane region" description="Helical" evidence="2">
    <location>
        <begin position="21"/>
        <end position="45"/>
    </location>
</feature>